<sequence length="82" mass="9084">MPTSPRVRAEVLSALEHCEVWADGFPTDTPESLYVLGWTDALRVALSIVDGADHVTALAQAQATARLRHYSTSYPTEENRDR</sequence>
<proteinExistence type="predicted"/>
<name>A0A9X2JWV4_9MICO</name>
<evidence type="ECO:0000313" key="2">
    <source>
        <dbReference type="Proteomes" id="UP001139493"/>
    </source>
</evidence>
<organism evidence="1 2">
    <name type="scientific">Promicromonospora thailandica</name>
    <dbReference type="NCBI Taxonomy" id="765201"/>
    <lineage>
        <taxon>Bacteria</taxon>
        <taxon>Bacillati</taxon>
        <taxon>Actinomycetota</taxon>
        <taxon>Actinomycetes</taxon>
        <taxon>Micrococcales</taxon>
        <taxon>Promicromonosporaceae</taxon>
        <taxon>Promicromonospora</taxon>
    </lineage>
</organism>
<keyword evidence="2" id="KW-1185">Reference proteome</keyword>
<gene>
    <name evidence="1" type="ORF">APR03_002904</name>
</gene>
<evidence type="ECO:0000313" key="1">
    <source>
        <dbReference type="EMBL" id="MCP2265548.1"/>
    </source>
</evidence>
<dbReference type="EMBL" id="JAMTCS010000008">
    <property type="protein sequence ID" value="MCP2265548.1"/>
    <property type="molecule type" value="Genomic_DNA"/>
</dbReference>
<dbReference type="Proteomes" id="UP001139493">
    <property type="component" value="Unassembled WGS sequence"/>
</dbReference>
<comment type="caution">
    <text evidence="1">The sequence shown here is derived from an EMBL/GenBank/DDBJ whole genome shotgun (WGS) entry which is preliminary data.</text>
</comment>
<reference evidence="1" key="1">
    <citation type="submission" date="2022-06" db="EMBL/GenBank/DDBJ databases">
        <title>Genomic Encyclopedia of Archaeal and Bacterial Type Strains, Phase II (KMG-II): from individual species to whole genera.</title>
        <authorList>
            <person name="Goeker M."/>
        </authorList>
    </citation>
    <scope>NUCLEOTIDE SEQUENCE</scope>
    <source>
        <strain evidence="1">DSM 26652</strain>
    </source>
</reference>
<accession>A0A9X2JWV4</accession>
<dbReference type="AlphaFoldDB" id="A0A9X2JWV4"/>
<protein>
    <submittedName>
        <fullName evidence="1">Uncharacterized protein</fullName>
    </submittedName>
</protein>
<dbReference type="RefSeq" id="WP_253836754.1">
    <property type="nucleotide sequence ID" value="NZ_JAMTCS010000008.1"/>
</dbReference>